<dbReference type="Gene3D" id="3.20.20.10">
    <property type="entry name" value="Alanine racemase"/>
    <property type="match status" value="1"/>
</dbReference>
<dbReference type="InterPro" id="IPR020622">
    <property type="entry name" value="Ala_racemase_pyridoxalP-BS"/>
</dbReference>
<evidence type="ECO:0000256" key="2">
    <source>
        <dbReference type="ARBA" id="ARBA00022898"/>
    </source>
</evidence>
<dbReference type="PROSITE" id="PS00395">
    <property type="entry name" value="ALANINE_RACEMASE"/>
    <property type="match status" value="1"/>
</dbReference>
<dbReference type="GO" id="GO:0030632">
    <property type="term" value="P:D-alanine biosynthetic process"/>
    <property type="evidence" value="ECO:0007669"/>
    <property type="project" value="TreeGrafter"/>
</dbReference>
<dbReference type="InterPro" id="IPR000821">
    <property type="entry name" value="Ala_racemase"/>
</dbReference>
<dbReference type="AlphaFoldDB" id="A0A6J5ZT34"/>
<dbReference type="InterPro" id="IPR011079">
    <property type="entry name" value="Ala_racemase_C"/>
</dbReference>
<sequence length="387" mass="40634">MVLLAPVLPERARRAMRAARAEVDLGAVAHNVGVLRSLVAPSLVCAVVKADGYGHGAIAVSEAALDAGADWLAVALIEEAAVLRKAGITAPILLLSQPRLADLAAVVRYDLRVCITSPVAAELLANAAREQGKIVPVHLKVDTGMNRIGVAPADALALARDVVKRPELLLEGIFTHCAVADEPDNPFTDEQLDRYEAVLAKLGDAGIFPSIRHSANSATAIAHPRGRYDLVRVGIAVYGISPAPGLVGTPDLRPALSLRAEVAFVKRVTAGEGVSYGLRHRFTSDTTVATVPIGYADGVPRRLGLVGGEVLIGGKKRPIVGVVTMDQLMVDCGDDHIEVGDEVVLIGTQGKATITAEAVATHLDTIAYEIVCGIGPRVPRFYPRGND</sequence>
<dbReference type="Pfam" id="PF00842">
    <property type="entry name" value="Ala_racemase_C"/>
    <property type="match status" value="1"/>
</dbReference>
<dbReference type="InterPro" id="IPR029066">
    <property type="entry name" value="PLP-binding_barrel"/>
</dbReference>
<feature type="domain" description="Alanine racemase C-terminal" evidence="4">
    <location>
        <begin position="255"/>
        <end position="383"/>
    </location>
</feature>
<dbReference type="Pfam" id="PF01168">
    <property type="entry name" value="Ala_racemase_N"/>
    <property type="match status" value="1"/>
</dbReference>
<dbReference type="Gene3D" id="2.40.37.10">
    <property type="entry name" value="Lyase, Ornithine Decarboxylase, Chain A, domain 1"/>
    <property type="match status" value="1"/>
</dbReference>
<evidence type="ECO:0000256" key="1">
    <source>
        <dbReference type="ARBA" id="ARBA00001933"/>
    </source>
</evidence>
<reference evidence="5" key="1">
    <citation type="submission" date="2020-05" db="EMBL/GenBank/DDBJ databases">
        <authorList>
            <person name="Chiriac C."/>
            <person name="Salcher M."/>
            <person name="Ghai R."/>
            <person name="Kavagutti S V."/>
        </authorList>
    </citation>
    <scope>NUCLEOTIDE SEQUENCE</scope>
</reference>
<evidence type="ECO:0000256" key="3">
    <source>
        <dbReference type="ARBA" id="ARBA00023235"/>
    </source>
</evidence>
<gene>
    <name evidence="5" type="ORF">UFOPK3331_01633</name>
</gene>
<protein>
    <submittedName>
        <fullName evidence="5">Unannotated protein</fullName>
    </submittedName>
</protein>
<dbReference type="GO" id="GO:0005829">
    <property type="term" value="C:cytosol"/>
    <property type="evidence" value="ECO:0007669"/>
    <property type="project" value="TreeGrafter"/>
</dbReference>
<dbReference type="NCBIfam" id="TIGR00492">
    <property type="entry name" value="alr"/>
    <property type="match status" value="1"/>
</dbReference>
<comment type="cofactor">
    <cofactor evidence="1">
        <name>pyridoxal 5'-phosphate</name>
        <dbReference type="ChEBI" id="CHEBI:597326"/>
    </cofactor>
</comment>
<dbReference type="SUPFAM" id="SSF51419">
    <property type="entry name" value="PLP-binding barrel"/>
    <property type="match status" value="1"/>
</dbReference>
<dbReference type="SMART" id="SM01005">
    <property type="entry name" value="Ala_racemase_C"/>
    <property type="match status" value="1"/>
</dbReference>
<dbReference type="PANTHER" id="PTHR30511">
    <property type="entry name" value="ALANINE RACEMASE"/>
    <property type="match status" value="1"/>
</dbReference>
<dbReference type="InterPro" id="IPR009006">
    <property type="entry name" value="Ala_racemase/Decarboxylase_C"/>
</dbReference>
<dbReference type="FunFam" id="3.20.20.10:FF:000002">
    <property type="entry name" value="Alanine racemase"/>
    <property type="match status" value="1"/>
</dbReference>
<accession>A0A6J5ZT34</accession>
<dbReference type="GO" id="GO:0030170">
    <property type="term" value="F:pyridoxal phosphate binding"/>
    <property type="evidence" value="ECO:0007669"/>
    <property type="project" value="TreeGrafter"/>
</dbReference>
<dbReference type="CDD" id="cd00430">
    <property type="entry name" value="PLPDE_III_AR"/>
    <property type="match status" value="1"/>
</dbReference>
<dbReference type="InterPro" id="IPR001608">
    <property type="entry name" value="Ala_racemase_N"/>
</dbReference>
<dbReference type="SUPFAM" id="SSF50621">
    <property type="entry name" value="Alanine racemase C-terminal domain-like"/>
    <property type="match status" value="1"/>
</dbReference>
<keyword evidence="3" id="KW-0413">Isomerase</keyword>
<dbReference type="PRINTS" id="PR00992">
    <property type="entry name" value="ALARACEMASE"/>
</dbReference>
<name>A0A6J5ZT34_9ZZZZ</name>
<dbReference type="GO" id="GO:0008784">
    <property type="term" value="F:alanine racemase activity"/>
    <property type="evidence" value="ECO:0007669"/>
    <property type="project" value="InterPro"/>
</dbReference>
<dbReference type="EMBL" id="CAESAL010000080">
    <property type="protein sequence ID" value="CAB4345834.1"/>
    <property type="molecule type" value="Genomic_DNA"/>
</dbReference>
<keyword evidence="2" id="KW-0663">Pyridoxal phosphate</keyword>
<organism evidence="5">
    <name type="scientific">freshwater metagenome</name>
    <dbReference type="NCBI Taxonomy" id="449393"/>
    <lineage>
        <taxon>unclassified sequences</taxon>
        <taxon>metagenomes</taxon>
        <taxon>ecological metagenomes</taxon>
    </lineage>
</organism>
<dbReference type="PANTHER" id="PTHR30511:SF0">
    <property type="entry name" value="ALANINE RACEMASE, CATABOLIC-RELATED"/>
    <property type="match status" value="1"/>
</dbReference>
<dbReference type="GO" id="GO:0009252">
    <property type="term" value="P:peptidoglycan biosynthetic process"/>
    <property type="evidence" value="ECO:0007669"/>
    <property type="project" value="TreeGrafter"/>
</dbReference>
<evidence type="ECO:0000313" key="5">
    <source>
        <dbReference type="EMBL" id="CAB4345834.1"/>
    </source>
</evidence>
<proteinExistence type="inferred from homology"/>
<dbReference type="HAMAP" id="MF_01201">
    <property type="entry name" value="Ala_racemase"/>
    <property type="match status" value="1"/>
</dbReference>
<evidence type="ECO:0000259" key="4">
    <source>
        <dbReference type="SMART" id="SM01005"/>
    </source>
</evidence>